<dbReference type="AlphaFoldDB" id="X6LN87"/>
<evidence type="ECO:0000313" key="1">
    <source>
        <dbReference type="EMBL" id="ETO03079.1"/>
    </source>
</evidence>
<reference evidence="1 2" key="1">
    <citation type="journal article" date="2013" name="Curr. Biol.">
        <title>The Genome of the Foraminiferan Reticulomyxa filosa.</title>
        <authorList>
            <person name="Glockner G."/>
            <person name="Hulsmann N."/>
            <person name="Schleicher M."/>
            <person name="Noegel A.A."/>
            <person name="Eichinger L."/>
            <person name="Gallinger C."/>
            <person name="Pawlowski J."/>
            <person name="Sierra R."/>
            <person name="Euteneuer U."/>
            <person name="Pillet L."/>
            <person name="Moustafa A."/>
            <person name="Platzer M."/>
            <person name="Groth M."/>
            <person name="Szafranski K."/>
            <person name="Schliwa M."/>
        </authorList>
    </citation>
    <scope>NUCLEOTIDE SEQUENCE [LARGE SCALE GENOMIC DNA]</scope>
</reference>
<name>X6LN87_RETFI</name>
<protein>
    <submittedName>
        <fullName evidence="1">Uncharacterized protein</fullName>
    </submittedName>
</protein>
<comment type="caution">
    <text evidence="1">The sequence shown here is derived from an EMBL/GenBank/DDBJ whole genome shotgun (WGS) entry which is preliminary data.</text>
</comment>
<organism evidence="1 2">
    <name type="scientific">Reticulomyxa filosa</name>
    <dbReference type="NCBI Taxonomy" id="46433"/>
    <lineage>
        <taxon>Eukaryota</taxon>
        <taxon>Sar</taxon>
        <taxon>Rhizaria</taxon>
        <taxon>Retaria</taxon>
        <taxon>Foraminifera</taxon>
        <taxon>Monothalamids</taxon>
        <taxon>Reticulomyxidae</taxon>
        <taxon>Reticulomyxa</taxon>
    </lineage>
</organism>
<sequence length="191" mass="22734">MYKQGNTYFVFPSNFKKKIMVYCCCYCQWLDYLTEFNSYVLTSHSLNCFQKFFNFNVLQLCELPIPLRNSQCATQACYSYHKLKNEYEFTCEYPSYVELWGHCIELVDNDNKDNNKITLLSFGGDYNHTLMMKYLSVWSNISNKSNEVNNYNQWILFIYNHNHPIIIGRNNNYTGMFALIGRRNTVCCKEN</sequence>
<dbReference type="EMBL" id="ASPP01034202">
    <property type="protein sequence ID" value="ETO03079.1"/>
    <property type="molecule type" value="Genomic_DNA"/>
</dbReference>
<accession>X6LN87</accession>
<gene>
    <name evidence="1" type="ORF">RFI_34331</name>
</gene>
<proteinExistence type="predicted"/>
<evidence type="ECO:0000313" key="2">
    <source>
        <dbReference type="Proteomes" id="UP000023152"/>
    </source>
</evidence>
<keyword evidence="2" id="KW-1185">Reference proteome</keyword>
<dbReference type="Proteomes" id="UP000023152">
    <property type="component" value="Unassembled WGS sequence"/>
</dbReference>